<dbReference type="InterPro" id="IPR046886">
    <property type="entry name" value="RsmE_MTase_dom"/>
</dbReference>
<dbReference type="PIRSF" id="PIRSF015601">
    <property type="entry name" value="MTase_slr0722"/>
    <property type="match status" value="1"/>
</dbReference>
<keyword evidence="7 10" id="KW-0949">S-adenosyl-L-methionine</keyword>
<evidence type="ECO:0000256" key="3">
    <source>
        <dbReference type="ARBA" id="ARBA00022490"/>
    </source>
</evidence>
<protein>
    <recommendedName>
        <fullName evidence="10">Ribosomal RNA small subunit methyltransferase E</fullName>
        <ecNumber evidence="10">2.1.1.193</ecNumber>
    </recommendedName>
</protein>
<dbReference type="NCBIfam" id="TIGR00046">
    <property type="entry name" value="RsmE family RNA methyltransferase"/>
    <property type="match status" value="1"/>
</dbReference>
<evidence type="ECO:0000256" key="4">
    <source>
        <dbReference type="ARBA" id="ARBA00022552"/>
    </source>
</evidence>
<dbReference type="Gene3D" id="3.40.1280.10">
    <property type="match status" value="1"/>
</dbReference>
<keyword evidence="13" id="KW-1185">Reference proteome</keyword>
<keyword evidence="3 10" id="KW-0963">Cytoplasm</keyword>
<dbReference type="GO" id="GO:0070475">
    <property type="term" value="P:rRNA base methylation"/>
    <property type="evidence" value="ECO:0007669"/>
    <property type="project" value="TreeGrafter"/>
</dbReference>
<organism evidence="12 13">
    <name type="scientific">Rubripirellula reticaptiva</name>
    <dbReference type="NCBI Taxonomy" id="2528013"/>
    <lineage>
        <taxon>Bacteria</taxon>
        <taxon>Pseudomonadati</taxon>
        <taxon>Planctomycetota</taxon>
        <taxon>Planctomycetia</taxon>
        <taxon>Pirellulales</taxon>
        <taxon>Pirellulaceae</taxon>
        <taxon>Rubripirellula</taxon>
    </lineage>
</organism>
<comment type="subcellular location">
    <subcellularLocation>
        <location evidence="1 10">Cytoplasm</location>
    </subcellularLocation>
</comment>
<keyword evidence="5 10" id="KW-0489">Methyltransferase</keyword>
<evidence type="ECO:0000256" key="8">
    <source>
        <dbReference type="ARBA" id="ARBA00025699"/>
    </source>
</evidence>
<dbReference type="AlphaFoldDB" id="A0A5C6EUB7"/>
<dbReference type="Pfam" id="PF04452">
    <property type="entry name" value="Methyltrans_RNA"/>
    <property type="match status" value="1"/>
</dbReference>
<dbReference type="PANTHER" id="PTHR30027">
    <property type="entry name" value="RIBOSOMAL RNA SMALL SUBUNIT METHYLTRANSFERASE E"/>
    <property type="match status" value="1"/>
</dbReference>
<dbReference type="InterPro" id="IPR029026">
    <property type="entry name" value="tRNA_m1G_MTases_N"/>
</dbReference>
<keyword evidence="4 10" id="KW-0698">rRNA processing</keyword>
<evidence type="ECO:0000256" key="2">
    <source>
        <dbReference type="ARBA" id="ARBA00005528"/>
    </source>
</evidence>
<dbReference type="Proteomes" id="UP000317977">
    <property type="component" value="Unassembled WGS sequence"/>
</dbReference>
<evidence type="ECO:0000259" key="11">
    <source>
        <dbReference type="Pfam" id="PF04452"/>
    </source>
</evidence>
<dbReference type="EMBL" id="SJPX01000003">
    <property type="protein sequence ID" value="TWU51984.1"/>
    <property type="molecule type" value="Genomic_DNA"/>
</dbReference>
<reference evidence="12 13" key="1">
    <citation type="submission" date="2019-02" db="EMBL/GenBank/DDBJ databases">
        <title>Deep-cultivation of Planctomycetes and their phenomic and genomic characterization uncovers novel biology.</title>
        <authorList>
            <person name="Wiegand S."/>
            <person name="Jogler M."/>
            <person name="Boedeker C."/>
            <person name="Pinto D."/>
            <person name="Vollmers J."/>
            <person name="Rivas-Marin E."/>
            <person name="Kohn T."/>
            <person name="Peeters S.H."/>
            <person name="Heuer A."/>
            <person name="Rast P."/>
            <person name="Oberbeckmann S."/>
            <person name="Bunk B."/>
            <person name="Jeske O."/>
            <person name="Meyerdierks A."/>
            <person name="Storesund J.E."/>
            <person name="Kallscheuer N."/>
            <person name="Luecker S."/>
            <person name="Lage O.M."/>
            <person name="Pohl T."/>
            <person name="Merkel B.J."/>
            <person name="Hornburger P."/>
            <person name="Mueller R.-W."/>
            <person name="Bruemmer F."/>
            <person name="Labrenz M."/>
            <person name="Spormann A.M."/>
            <person name="Op Den Camp H."/>
            <person name="Overmann J."/>
            <person name="Amann R."/>
            <person name="Jetten M.S.M."/>
            <person name="Mascher T."/>
            <person name="Medema M.H."/>
            <person name="Devos D.P."/>
            <person name="Kaster A.-K."/>
            <person name="Ovreas L."/>
            <person name="Rohde M."/>
            <person name="Galperin M.Y."/>
            <person name="Jogler C."/>
        </authorList>
    </citation>
    <scope>NUCLEOTIDE SEQUENCE [LARGE SCALE GENOMIC DNA]</scope>
    <source>
        <strain evidence="12 13">Poly59</strain>
    </source>
</reference>
<keyword evidence="6 10" id="KW-0808">Transferase</keyword>
<evidence type="ECO:0000256" key="10">
    <source>
        <dbReference type="PIRNR" id="PIRNR015601"/>
    </source>
</evidence>
<dbReference type="InterPro" id="IPR029028">
    <property type="entry name" value="Alpha/beta_knot_MTases"/>
</dbReference>
<sequence>MNIVLFTEEERVHGVDPDDHRVTHVRRVLSIHDGQYFDAGVINGMRGKAKFGVETGGRLPVEFDTMEPAGGLYPVDVVVGISRPQTCRFVLRSLASLGVRSIEFVLTESGERSYASSQLWSSGEYQEIVTSAVSQAFETSLPAVRFDRTLAQTIADEPVTARPPISRICLDNYEATCSLSSAIDPGNHATCLLVGSERGWSDRERNLIREQGFVMASIGGRVLRVETAVVAAVSTLLALTCWPCEKGTLSTRQ</sequence>
<comment type="similarity">
    <text evidence="2 10">Belongs to the RNA methyltransferase RsmE family.</text>
</comment>
<accession>A0A5C6EUB7</accession>
<dbReference type="EC" id="2.1.1.193" evidence="10"/>
<dbReference type="GO" id="GO:0070042">
    <property type="term" value="F:rRNA (uridine-N3-)-methyltransferase activity"/>
    <property type="evidence" value="ECO:0007669"/>
    <property type="project" value="TreeGrafter"/>
</dbReference>
<comment type="catalytic activity">
    <reaction evidence="9 10">
        <text>uridine(1498) in 16S rRNA + S-adenosyl-L-methionine = N(3)-methyluridine(1498) in 16S rRNA + S-adenosyl-L-homocysteine + H(+)</text>
        <dbReference type="Rhea" id="RHEA:42920"/>
        <dbReference type="Rhea" id="RHEA-COMP:10283"/>
        <dbReference type="Rhea" id="RHEA-COMP:10284"/>
        <dbReference type="ChEBI" id="CHEBI:15378"/>
        <dbReference type="ChEBI" id="CHEBI:57856"/>
        <dbReference type="ChEBI" id="CHEBI:59789"/>
        <dbReference type="ChEBI" id="CHEBI:65315"/>
        <dbReference type="ChEBI" id="CHEBI:74502"/>
        <dbReference type="EC" id="2.1.1.193"/>
    </reaction>
</comment>
<dbReference type="InterPro" id="IPR006700">
    <property type="entry name" value="RsmE"/>
</dbReference>
<feature type="domain" description="Ribosomal RNA small subunit methyltransferase E methyltransferase" evidence="11">
    <location>
        <begin position="74"/>
        <end position="236"/>
    </location>
</feature>
<dbReference type="PANTHER" id="PTHR30027:SF3">
    <property type="entry name" value="16S RRNA (URACIL(1498)-N(3))-METHYLTRANSFERASE"/>
    <property type="match status" value="1"/>
</dbReference>
<dbReference type="OrthoDB" id="9815641at2"/>
<evidence type="ECO:0000313" key="12">
    <source>
        <dbReference type="EMBL" id="TWU51984.1"/>
    </source>
</evidence>
<dbReference type="SUPFAM" id="SSF75217">
    <property type="entry name" value="alpha/beta knot"/>
    <property type="match status" value="1"/>
</dbReference>
<evidence type="ECO:0000256" key="6">
    <source>
        <dbReference type="ARBA" id="ARBA00022679"/>
    </source>
</evidence>
<comment type="caution">
    <text evidence="12">The sequence shown here is derived from an EMBL/GenBank/DDBJ whole genome shotgun (WGS) entry which is preliminary data.</text>
</comment>
<name>A0A5C6EUB7_9BACT</name>
<comment type="function">
    <text evidence="8 10">Specifically methylates the N3 position of the uracil ring of uridine 1498 (m3U1498) in 16S rRNA. Acts on the fully assembled 30S ribosomal subunit.</text>
</comment>
<proteinExistence type="inferred from homology"/>
<gene>
    <name evidence="12" type="ORF">Poly59_35810</name>
</gene>
<evidence type="ECO:0000313" key="13">
    <source>
        <dbReference type="Proteomes" id="UP000317977"/>
    </source>
</evidence>
<dbReference type="GO" id="GO:0005737">
    <property type="term" value="C:cytoplasm"/>
    <property type="evidence" value="ECO:0007669"/>
    <property type="project" value="UniProtKB-SubCell"/>
</dbReference>
<evidence type="ECO:0000256" key="1">
    <source>
        <dbReference type="ARBA" id="ARBA00004496"/>
    </source>
</evidence>
<evidence type="ECO:0000256" key="9">
    <source>
        <dbReference type="ARBA" id="ARBA00047944"/>
    </source>
</evidence>
<dbReference type="RefSeq" id="WP_146535220.1">
    <property type="nucleotide sequence ID" value="NZ_SJPX01000003.1"/>
</dbReference>
<evidence type="ECO:0000256" key="7">
    <source>
        <dbReference type="ARBA" id="ARBA00022691"/>
    </source>
</evidence>
<evidence type="ECO:0000256" key="5">
    <source>
        <dbReference type="ARBA" id="ARBA00022603"/>
    </source>
</evidence>
<dbReference type="CDD" id="cd18084">
    <property type="entry name" value="RsmE-like"/>
    <property type="match status" value="1"/>
</dbReference>